<evidence type="ECO:0000313" key="3">
    <source>
        <dbReference type="Proteomes" id="UP000294616"/>
    </source>
</evidence>
<feature type="transmembrane region" description="Helical" evidence="1">
    <location>
        <begin position="27"/>
        <end position="47"/>
    </location>
</feature>
<dbReference type="GO" id="GO:0004180">
    <property type="term" value="F:carboxypeptidase activity"/>
    <property type="evidence" value="ECO:0007669"/>
    <property type="project" value="UniProtKB-KW"/>
</dbReference>
<evidence type="ECO:0000256" key="1">
    <source>
        <dbReference type="SAM" id="Phobius"/>
    </source>
</evidence>
<keyword evidence="1" id="KW-0472">Membrane</keyword>
<dbReference type="InterPro" id="IPR008969">
    <property type="entry name" value="CarboxyPept-like_regulatory"/>
</dbReference>
<name>A0A4R1LYU0_9SPHI</name>
<sequence length="341" mass="38449">MYLIINFVEFLNHIQPFINHLTQIMKYLYCIVFITYLFPLSVIAQSVNVSGSVINQNNKVGIPFVSIGIKTSSYGTVADSSGNFQLLYDSKVISQTDSVIFTAVGYNRLAVELKSLATANNQVILSPDPNLLSAVTISIKSPSIKTYGKSSAMLILAPSLYKAIPKESDEKGREQAMILKVDKDIFLRELVLNAGWFKNVENIKFRMNIYDVKEGMPDARIIEKDVVFDIHPDTIRKIGMVEPRTIDLRKYNIRLQGYKEIAVGIEMLDIDYVHKDSVKTVFFIPSAPNPLKSSFYRLKSQSAWEKLNTSNLMLKLEASVIKKGDVQVEEKDSLDINAVLY</sequence>
<organism evidence="2 3">
    <name type="scientific">Albibacterium bauzanense</name>
    <dbReference type="NCBI Taxonomy" id="653929"/>
    <lineage>
        <taxon>Bacteria</taxon>
        <taxon>Pseudomonadati</taxon>
        <taxon>Bacteroidota</taxon>
        <taxon>Sphingobacteriia</taxon>
        <taxon>Sphingobacteriales</taxon>
        <taxon>Sphingobacteriaceae</taxon>
        <taxon>Albibacterium</taxon>
    </lineage>
</organism>
<keyword evidence="2" id="KW-0645">Protease</keyword>
<protein>
    <submittedName>
        <fullName evidence="2">Carboxypeptidase-like protein</fullName>
    </submittedName>
</protein>
<comment type="caution">
    <text evidence="2">The sequence shown here is derived from an EMBL/GenBank/DDBJ whole genome shotgun (WGS) entry which is preliminary data.</text>
</comment>
<keyword evidence="1" id="KW-0812">Transmembrane</keyword>
<accession>A0A4R1LYU0</accession>
<evidence type="ECO:0000313" key="2">
    <source>
        <dbReference type="EMBL" id="TCK84718.1"/>
    </source>
</evidence>
<dbReference type="Proteomes" id="UP000294616">
    <property type="component" value="Unassembled WGS sequence"/>
</dbReference>
<dbReference type="EMBL" id="SMGO01000001">
    <property type="protein sequence ID" value="TCK84718.1"/>
    <property type="molecule type" value="Genomic_DNA"/>
</dbReference>
<keyword evidence="3" id="KW-1185">Reference proteome</keyword>
<keyword evidence="1" id="KW-1133">Transmembrane helix</keyword>
<dbReference type="Pfam" id="PF13715">
    <property type="entry name" value="CarbopepD_reg_2"/>
    <property type="match status" value="1"/>
</dbReference>
<dbReference type="SUPFAM" id="SSF49464">
    <property type="entry name" value="Carboxypeptidase regulatory domain-like"/>
    <property type="match status" value="1"/>
</dbReference>
<keyword evidence="2" id="KW-0378">Hydrolase</keyword>
<gene>
    <name evidence="2" type="ORF">C8N28_0010</name>
</gene>
<reference evidence="2 3" key="1">
    <citation type="submission" date="2019-03" db="EMBL/GenBank/DDBJ databases">
        <title>Genomic Encyclopedia of Archaeal and Bacterial Type Strains, Phase II (KMG-II): from individual species to whole genera.</title>
        <authorList>
            <person name="Goeker M."/>
        </authorList>
    </citation>
    <scope>NUCLEOTIDE SEQUENCE [LARGE SCALE GENOMIC DNA]</scope>
    <source>
        <strain evidence="2 3">DSM 22554</strain>
    </source>
</reference>
<dbReference type="AlphaFoldDB" id="A0A4R1LYU0"/>
<proteinExistence type="predicted"/>
<keyword evidence="2" id="KW-0121">Carboxypeptidase</keyword>